<organism evidence="1 2">
    <name type="scientific">Candidatus Competibacter denitrificans Run_A_D11</name>
    <dbReference type="NCBI Taxonomy" id="1400863"/>
    <lineage>
        <taxon>Bacteria</taxon>
        <taxon>Pseudomonadati</taxon>
        <taxon>Pseudomonadota</taxon>
        <taxon>Gammaproteobacteria</taxon>
        <taxon>Candidatus Competibacteraceae</taxon>
        <taxon>Candidatus Competibacter</taxon>
    </lineage>
</organism>
<dbReference type="EMBL" id="CBTJ020000020">
    <property type="protein sequence ID" value="CDI01527.1"/>
    <property type="molecule type" value="Genomic_DNA"/>
</dbReference>
<dbReference type="OrthoDB" id="9966794at2"/>
<dbReference type="Gene3D" id="1.10.10.60">
    <property type="entry name" value="Homeodomain-like"/>
    <property type="match status" value="1"/>
</dbReference>
<dbReference type="Proteomes" id="UP000035760">
    <property type="component" value="Unassembled WGS sequence"/>
</dbReference>
<dbReference type="STRING" id="1400863.BN873_150315"/>
<protein>
    <submittedName>
        <fullName evidence="1">Uncharacterized protein</fullName>
    </submittedName>
</protein>
<accession>W6M249</accession>
<reference evidence="1" key="2">
    <citation type="submission" date="2014-03" db="EMBL/GenBank/DDBJ databases">
        <title>Candidatus Competibacter-lineage genomes retrieved from metagenomes reveal functional metabolic diversity.</title>
        <authorList>
            <person name="McIlroy S.J."/>
            <person name="Albertsen M."/>
            <person name="Andresen E.K."/>
            <person name="Saunders A.M."/>
            <person name="Kristiansen R."/>
            <person name="Stokholm-Bjerregaard M."/>
            <person name="Nielsen K.L."/>
            <person name="Nielsen P.H."/>
        </authorList>
    </citation>
    <scope>NUCLEOTIDE SEQUENCE</scope>
    <source>
        <strain evidence="1">Run_A_D11</strain>
    </source>
</reference>
<evidence type="ECO:0000313" key="1">
    <source>
        <dbReference type="EMBL" id="CDI01527.1"/>
    </source>
</evidence>
<proteinExistence type="predicted"/>
<keyword evidence="2" id="KW-1185">Reference proteome</keyword>
<reference evidence="1" key="1">
    <citation type="submission" date="2013-07" db="EMBL/GenBank/DDBJ databases">
        <authorList>
            <person name="McIlroy S."/>
        </authorList>
    </citation>
    <scope>NUCLEOTIDE SEQUENCE [LARGE SCALE GENOMIC DNA]</scope>
    <source>
        <strain evidence="1">Run_A_D11</strain>
    </source>
</reference>
<gene>
    <name evidence="1" type="ORF">BN873_150315</name>
</gene>
<sequence length="153" mass="17238">MAELPFVFSVRATEALEKIQQDAQGAADALLIAAEYIQSGTPLPNDLSRWLCGAIEKSMCQPKAKRGDALLLELGFTRHHRRKAAQWYAVGTAFDYLVDQGESQNQAASQVAVDFKISESTAVRCWQKYQEARRLHDEALRNEGLSDYDPWYD</sequence>
<dbReference type="AlphaFoldDB" id="W6M249"/>
<evidence type="ECO:0000313" key="2">
    <source>
        <dbReference type="Proteomes" id="UP000035760"/>
    </source>
</evidence>
<name>W6M249_9GAMM</name>
<dbReference type="RefSeq" id="WP_048670672.1">
    <property type="nucleotide sequence ID" value="NZ_CBTJ020000020.1"/>
</dbReference>
<comment type="caution">
    <text evidence="1">The sequence shown here is derived from an EMBL/GenBank/DDBJ whole genome shotgun (WGS) entry which is preliminary data.</text>
</comment>